<evidence type="ECO:0000313" key="3">
    <source>
        <dbReference type="Proteomes" id="UP000248924"/>
    </source>
</evidence>
<keyword evidence="1" id="KW-0472">Membrane</keyword>
<proteinExistence type="predicted"/>
<keyword evidence="1" id="KW-0812">Transmembrane</keyword>
<keyword evidence="1" id="KW-1133">Transmembrane helix</keyword>
<sequence length="431" mass="47052">MDSAGRSVRPWRLRPAEEGIKVSRLEVFFDLVFIYALSNVARATFGDHTPDGLLRGVLVLALLWWCWISYVWVGNSVHAGEGWMPIVIFVVMAAVFTVALTLPEAFVDLPGGSNGPLVFAGCYFVIRMLSLVVFRQVTRHDRPVRRLAFRLAVPVFTATGLLVLSAYLPGRVFGVDRFPIQVVLWTLAVAVEYAGGFPVGGRRWRIVSAAHWTERYELIIIVTLGELIISVGTGINPLSWSISWPVICAAVLGIAVTATLWWAYFDVIALAAQLAMRNAHAYARVALARDGYVYLHLPMVAGIITLAVGAEDLLKQLSDRGVPLEQPLDPAGTYLMFAGVGIFLLGHLGFQLRVLGTVTWTRVGAIVLLVVLTPVAVSVPALASIGILASIGLALAVAELIVLAGSRRALREAVLEEHHAHAAREAERWWR</sequence>
<feature type="transmembrane region" description="Helical" evidence="1">
    <location>
        <begin position="115"/>
        <end position="135"/>
    </location>
</feature>
<feature type="transmembrane region" description="Helical" evidence="1">
    <location>
        <begin position="360"/>
        <end position="379"/>
    </location>
</feature>
<feature type="transmembrane region" description="Helical" evidence="1">
    <location>
        <begin position="385"/>
        <end position="405"/>
    </location>
</feature>
<reference evidence="2 3" key="1">
    <citation type="submission" date="2018-01" db="EMBL/GenBank/DDBJ databases">
        <title>Draft genome sequence of Jishengella sp. NA12.</title>
        <authorList>
            <person name="Sahin N."/>
            <person name="Ay H."/>
            <person name="Saygin H."/>
        </authorList>
    </citation>
    <scope>NUCLEOTIDE SEQUENCE [LARGE SCALE GENOMIC DNA]</scope>
    <source>
        <strain evidence="2 3">NA12</strain>
    </source>
</reference>
<feature type="transmembrane region" description="Helical" evidence="1">
    <location>
        <begin position="147"/>
        <end position="168"/>
    </location>
</feature>
<comment type="caution">
    <text evidence="2">The sequence shown here is derived from an EMBL/GenBank/DDBJ whole genome shotgun (WGS) entry which is preliminary data.</text>
</comment>
<feature type="transmembrane region" description="Helical" evidence="1">
    <location>
        <begin position="244"/>
        <end position="271"/>
    </location>
</feature>
<dbReference type="AlphaFoldDB" id="A0A2W2E179"/>
<dbReference type="InterPro" id="IPR010640">
    <property type="entry name" value="Low_temperature_requirement_A"/>
</dbReference>
<name>A0A2W2E179_9ACTN</name>
<dbReference type="PANTHER" id="PTHR36840:SF1">
    <property type="entry name" value="BLL5714 PROTEIN"/>
    <property type="match status" value="1"/>
</dbReference>
<feature type="transmembrane region" description="Helical" evidence="1">
    <location>
        <begin position="330"/>
        <end position="348"/>
    </location>
</feature>
<keyword evidence="3" id="KW-1185">Reference proteome</keyword>
<feature type="transmembrane region" description="Helical" evidence="1">
    <location>
        <begin position="218"/>
        <end position="238"/>
    </location>
</feature>
<organism evidence="2 3">
    <name type="scientific">Micromonospora craterilacus</name>
    <dbReference type="NCBI Taxonomy" id="1655439"/>
    <lineage>
        <taxon>Bacteria</taxon>
        <taxon>Bacillati</taxon>
        <taxon>Actinomycetota</taxon>
        <taxon>Actinomycetes</taxon>
        <taxon>Micromonosporales</taxon>
        <taxon>Micromonosporaceae</taxon>
        <taxon>Micromonospora</taxon>
    </lineage>
</organism>
<dbReference type="Pfam" id="PF06772">
    <property type="entry name" value="LtrA"/>
    <property type="match status" value="1"/>
</dbReference>
<evidence type="ECO:0000256" key="1">
    <source>
        <dbReference type="SAM" id="Phobius"/>
    </source>
</evidence>
<dbReference type="EMBL" id="POTY01000112">
    <property type="protein sequence ID" value="PZG16061.1"/>
    <property type="molecule type" value="Genomic_DNA"/>
</dbReference>
<evidence type="ECO:0000313" key="2">
    <source>
        <dbReference type="EMBL" id="PZG16061.1"/>
    </source>
</evidence>
<dbReference type="Proteomes" id="UP000248924">
    <property type="component" value="Unassembled WGS sequence"/>
</dbReference>
<feature type="transmembrane region" description="Helical" evidence="1">
    <location>
        <begin position="292"/>
        <end position="310"/>
    </location>
</feature>
<feature type="transmembrane region" description="Helical" evidence="1">
    <location>
        <begin position="180"/>
        <end position="197"/>
    </location>
</feature>
<protein>
    <submittedName>
        <fullName evidence="2">Low temperature requirement protein A</fullName>
    </submittedName>
</protein>
<gene>
    <name evidence="2" type="ORF">C1I95_18465</name>
</gene>
<accession>A0A2W2E179</accession>
<feature type="transmembrane region" description="Helical" evidence="1">
    <location>
        <begin position="85"/>
        <end position="103"/>
    </location>
</feature>
<dbReference type="PANTHER" id="PTHR36840">
    <property type="entry name" value="BLL5714 PROTEIN"/>
    <property type="match status" value="1"/>
</dbReference>
<feature type="transmembrane region" description="Helical" evidence="1">
    <location>
        <begin position="53"/>
        <end position="73"/>
    </location>
</feature>